<reference evidence="2 3" key="1">
    <citation type="submission" date="2016-02" db="EMBL/GenBank/DDBJ databases">
        <title>Genome analysis of coral dinoflagellate symbionts highlights evolutionary adaptations to a symbiotic lifestyle.</title>
        <authorList>
            <person name="Aranda M."/>
            <person name="Li Y."/>
            <person name="Liew Y.J."/>
            <person name="Baumgarten S."/>
            <person name="Simakov O."/>
            <person name="Wilson M."/>
            <person name="Piel J."/>
            <person name="Ashoor H."/>
            <person name="Bougouffa S."/>
            <person name="Bajic V.B."/>
            <person name="Ryu T."/>
            <person name="Ravasi T."/>
            <person name="Bayer T."/>
            <person name="Micklem G."/>
            <person name="Kim H."/>
            <person name="Bhak J."/>
            <person name="Lajeunesse T.C."/>
            <person name="Voolstra C.R."/>
        </authorList>
    </citation>
    <scope>NUCLEOTIDE SEQUENCE [LARGE SCALE GENOMIC DNA]</scope>
    <source>
        <strain evidence="2 3">CCMP2467</strain>
    </source>
</reference>
<feature type="compositionally biased region" description="Basic residues" evidence="1">
    <location>
        <begin position="1349"/>
        <end position="1363"/>
    </location>
</feature>
<feature type="region of interest" description="Disordered" evidence="1">
    <location>
        <begin position="1329"/>
        <end position="1367"/>
    </location>
</feature>
<dbReference type="InterPro" id="IPR043502">
    <property type="entry name" value="DNA/RNA_pol_sf"/>
</dbReference>
<organism evidence="2 3">
    <name type="scientific">Symbiodinium microadriaticum</name>
    <name type="common">Dinoflagellate</name>
    <name type="synonym">Zooxanthella microadriatica</name>
    <dbReference type="NCBI Taxonomy" id="2951"/>
    <lineage>
        <taxon>Eukaryota</taxon>
        <taxon>Sar</taxon>
        <taxon>Alveolata</taxon>
        <taxon>Dinophyceae</taxon>
        <taxon>Suessiales</taxon>
        <taxon>Symbiodiniaceae</taxon>
        <taxon>Symbiodinium</taxon>
    </lineage>
</organism>
<feature type="compositionally biased region" description="Low complexity" evidence="1">
    <location>
        <begin position="494"/>
        <end position="503"/>
    </location>
</feature>
<feature type="compositionally biased region" description="Pro residues" evidence="1">
    <location>
        <begin position="1023"/>
        <end position="1036"/>
    </location>
</feature>
<feature type="region of interest" description="Disordered" evidence="1">
    <location>
        <begin position="626"/>
        <end position="714"/>
    </location>
</feature>
<sequence length="1427" mass="156538">MLTRPAEREREREREVLKWFSQLLLLRGGNQIQDGAPLQWAARGKQAPELLVVLRRVVRHSKEWGVPTWIVKLDVRKAFDSVWQESMGDMVASKVGGLRPGGGGTAGGMPWEARAWLGLLEASEMQVAVGDTLTSIPQSNGVRQGSPDSPILFSRIVADCLEEATKETPHMLASAKGPPPPQSGGAFMDDTYIWSHDHAHLQATLASLERRLARHGLLINPGKTAIIFSQPVGGGTLHIGGEAVSCKPFGEVITALGSPITFGESSAAIVAEMNHRARKAFGKHSRLLCAPSPIRDRIRLHQTLVRGSALWGGQSWPVTDGIMKAINTTQLLQIRRMMSPARRPGERWEEWHARTMRGARVALHQSKTLRGWSTFQLQHTWDLYGHMARAEAGGRPMLTWKDLPWWEAEKAKPRRERHTHVKFNPLADLERQLVAIAGVGWKELARDFKEWGEKGGQFVERFDVPWASGKQSSLANLTPNSSRVGHSQHHHSRSNSNRRGSSNLPAEDTDPDQTEGTTAADKPASSSTAAAATACPPDTNPHQEAAAAQQEVDPAPTQPAASHQQRRDQGAAGSTTTAAAADGRDEDNPNELRALPAASQLSAHPAGHPPLVGEATVPIQQQPAMVTQHNQTEAHHPASSSHEQPPQMGDTTNQPQPNKGDDTNTAAAGGGTTSARGGIPPEQELEEAPSRGLSGGLDKPYHEGRGDQRMRGKRFKAAVQQAFAQRGWDKRDDQTWKQVAYMVDLYEDDDEEVWAKVLAAGPQRRPRRGHQQGIDWGMLLNLHTLPRGTVGPTPAQQSQPPPTTAAQTKHTAAGEPPGDPRRRREASSSTQAPQQQDEDISMWDGIFHVMLISQGVVMVQNSRRAPSYNDSSRGFYRVRLNRREGGNDPPGYIAVGTAFALFPWGAITNGKPVKWLVHITSTPAQPDRDATELPVGTSYTLERKGGEGGWQLGRLPPKLALQYFYDWGNMRGTGAKDWGLPRAWSLPPIHWEQLTAQLIPSPNQARRPALNPTFDHTQGGQPGPAPNPAPAPPPSPTQQQPQPQQQGEHQPQREVASTADNNPTQNNTLQTEGEETDFMQRTQLDDSAAASSHGESLFERPGPRRMPNAAAMVRHWLRRLAAVLSQRNPGDNVNVLLEQASQMVGRSKAEPEACDNGSLTGGPSKKRRIMNSISVARMRLQDLTEEDDIDGLNAHQIRHDLEQATYDLTVGEKLVQHATTNQWGFQVQQSLQGLAQARAAIQTAIAATIQGDLDWHVPGWGQAVVLLMEDAEQLLEEEGQLDFVHPADVAALSEGAQESPPVPMGSWGQQLDELLRNIGGVMVFVTEGPKSDSCWPPSKSGERETARTKWWRSKPRRRSRGRGRPLQMKYSHGSLLWTLSNGRGAYLRRPMTGTRRRVNPASPQMGTYSTPSRSTNSKSGEKHTKLY</sequence>
<dbReference type="EMBL" id="LSRX01000859">
    <property type="protein sequence ID" value="OLP87463.1"/>
    <property type="molecule type" value="Genomic_DNA"/>
</dbReference>
<feature type="compositionally biased region" description="Polar residues" evidence="1">
    <location>
        <begin position="473"/>
        <end position="484"/>
    </location>
</feature>
<feature type="region of interest" description="Disordered" evidence="1">
    <location>
        <begin position="1389"/>
        <end position="1427"/>
    </location>
</feature>
<feature type="region of interest" description="Disordered" evidence="1">
    <location>
        <begin position="1147"/>
        <end position="1166"/>
    </location>
</feature>
<dbReference type="Pfam" id="PF00078">
    <property type="entry name" value="RVT_1"/>
    <property type="match status" value="1"/>
</dbReference>
<evidence type="ECO:0000313" key="3">
    <source>
        <dbReference type="Proteomes" id="UP000186817"/>
    </source>
</evidence>
<feature type="region of interest" description="Disordered" evidence="1">
    <location>
        <begin position="1003"/>
        <end position="1069"/>
    </location>
</feature>
<feature type="compositionally biased region" description="Basic and acidic residues" evidence="1">
    <location>
        <begin position="699"/>
        <end position="710"/>
    </location>
</feature>
<dbReference type="InterPro" id="IPR000477">
    <property type="entry name" value="RT_dom"/>
</dbReference>
<comment type="caution">
    <text evidence="2">The sequence shown here is derived from an EMBL/GenBank/DDBJ whole genome shotgun (WGS) entry which is preliminary data.</text>
</comment>
<feature type="compositionally biased region" description="Low complexity" evidence="1">
    <location>
        <begin position="663"/>
        <end position="678"/>
    </location>
</feature>
<feature type="compositionally biased region" description="Low complexity" evidence="1">
    <location>
        <begin position="1037"/>
        <end position="1049"/>
    </location>
</feature>
<keyword evidence="3" id="KW-1185">Reference proteome</keyword>
<dbReference type="PANTHER" id="PTHR47027">
    <property type="entry name" value="REVERSE TRANSCRIPTASE DOMAIN-CONTAINING PROTEIN"/>
    <property type="match status" value="1"/>
</dbReference>
<dbReference type="PANTHER" id="PTHR47027:SF20">
    <property type="entry name" value="REVERSE TRANSCRIPTASE-LIKE PROTEIN WITH RNA-DIRECTED DNA POLYMERASE DOMAIN"/>
    <property type="match status" value="1"/>
</dbReference>
<feature type="compositionally biased region" description="Polar residues" evidence="1">
    <location>
        <begin position="1401"/>
        <end position="1418"/>
    </location>
</feature>
<dbReference type="PROSITE" id="PS50878">
    <property type="entry name" value="RT_POL"/>
    <property type="match status" value="1"/>
</dbReference>
<feature type="compositionally biased region" description="Low complexity" evidence="1">
    <location>
        <begin position="517"/>
        <end position="537"/>
    </location>
</feature>
<feature type="region of interest" description="Disordered" evidence="1">
    <location>
        <begin position="473"/>
        <end position="591"/>
    </location>
</feature>
<feature type="compositionally biased region" description="Polar residues" evidence="1">
    <location>
        <begin position="1058"/>
        <end position="1069"/>
    </location>
</feature>
<gene>
    <name evidence="2" type="ORF">AK812_SmicGene31309</name>
</gene>
<accession>A0A1Q9CX05</accession>
<evidence type="ECO:0000256" key="1">
    <source>
        <dbReference type="SAM" id="MobiDB-lite"/>
    </source>
</evidence>
<feature type="region of interest" description="Disordered" evidence="1">
    <location>
        <begin position="785"/>
        <end position="840"/>
    </location>
</feature>
<feature type="region of interest" description="Disordered" evidence="1">
    <location>
        <begin position="1086"/>
        <end position="1106"/>
    </location>
</feature>
<feature type="compositionally biased region" description="Low complexity" evidence="1">
    <location>
        <begin position="792"/>
        <end position="816"/>
    </location>
</feature>
<feature type="compositionally biased region" description="Low complexity" evidence="1">
    <location>
        <begin position="570"/>
        <end position="581"/>
    </location>
</feature>
<name>A0A1Q9CX05_SYMMI</name>
<proteinExistence type="predicted"/>
<protein>
    <submittedName>
        <fullName evidence="2">Retrovirus-related Pol polyprotein from type-1 retrotransposable element R2</fullName>
    </submittedName>
</protein>
<evidence type="ECO:0000313" key="2">
    <source>
        <dbReference type="EMBL" id="OLP87463.1"/>
    </source>
</evidence>
<dbReference type="Proteomes" id="UP000186817">
    <property type="component" value="Unassembled WGS sequence"/>
</dbReference>
<feature type="compositionally biased region" description="Polar residues" evidence="1">
    <location>
        <begin position="638"/>
        <end position="657"/>
    </location>
</feature>
<dbReference type="OrthoDB" id="425977at2759"/>
<dbReference type="SUPFAM" id="SSF56672">
    <property type="entry name" value="DNA/RNA polymerases"/>
    <property type="match status" value="1"/>
</dbReference>